<protein>
    <submittedName>
        <fullName evidence="1">Uncharacterized protein</fullName>
    </submittedName>
</protein>
<organism evidence="1 2">
    <name type="scientific">Mycena belliarum</name>
    <dbReference type="NCBI Taxonomy" id="1033014"/>
    <lineage>
        <taxon>Eukaryota</taxon>
        <taxon>Fungi</taxon>
        <taxon>Dikarya</taxon>
        <taxon>Basidiomycota</taxon>
        <taxon>Agaricomycotina</taxon>
        <taxon>Agaricomycetes</taxon>
        <taxon>Agaricomycetidae</taxon>
        <taxon>Agaricales</taxon>
        <taxon>Marasmiineae</taxon>
        <taxon>Mycenaceae</taxon>
        <taxon>Mycena</taxon>
    </lineage>
</organism>
<proteinExistence type="predicted"/>
<evidence type="ECO:0000313" key="2">
    <source>
        <dbReference type="Proteomes" id="UP001222325"/>
    </source>
</evidence>
<gene>
    <name evidence="1" type="ORF">B0H15DRAFT_365487</name>
</gene>
<comment type="caution">
    <text evidence="1">The sequence shown here is derived from an EMBL/GenBank/DDBJ whole genome shotgun (WGS) entry which is preliminary data.</text>
</comment>
<dbReference type="Proteomes" id="UP001222325">
    <property type="component" value="Unassembled WGS sequence"/>
</dbReference>
<reference evidence="1" key="1">
    <citation type="submission" date="2023-03" db="EMBL/GenBank/DDBJ databases">
        <title>Massive genome expansion in bonnet fungi (Mycena s.s.) driven by repeated elements and novel gene families across ecological guilds.</title>
        <authorList>
            <consortium name="Lawrence Berkeley National Laboratory"/>
            <person name="Harder C.B."/>
            <person name="Miyauchi S."/>
            <person name="Viragh M."/>
            <person name="Kuo A."/>
            <person name="Thoen E."/>
            <person name="Andreopoulos B."/>
            <person name="Lu D."/>
            <person name="Skrede I."/>
            <person name="Drula E."/>
            <person name="Henrissat B."/>
            <person name="Morin E."/>
            <person name="Kohler A."/>
            <person name="Barry K."/>
            <person name="LaButti K."/>
            <person name="Morin E."/>
            <person name="Salamov A."/>
            <person name="Lipzen A."/>
            <person name="Mereny Z."/>
            <person name="Hegedus B."/>
            <person name="Baldrian P."/>
            <person name="Stursova M."/>
            <person name="Weitz H."/>
            <person name="Taylor A."/>
            <person name="Grigoriev I.V."/>
            <person name="Nagy L.G."/>
            <person name="Martin F."/>
            <person name="Kauserud H."/>
        </authorList>
    </citation>
    <scope>NUCLEOTIDE SEQUENCE</scope>
    <source>
        <strain evidence="1">CBHHK173m</strain>
    </source>
</reference>
<keyword evidence="2" id="KW-1185">Reference proteome</keyword>
<name>A0AAD6XKW8_9AGAR</name>
<sequence length="542" mass="59104">MTLQPFDAAADQILELIDAERVDACTALHERLRQLDAQFAAFRKTARETNAQLETALRGLQHTLNQAGIYCSPGRLSFGPQWGAVVRGLASAAPQSAPPVLVPREVVLALEAQRQEVGRWRSRELDQIKRALPALQPEPYYTNHSPLLPSPTIDCRVKASLKRRAGIANDWQAGNAAKRSRGSMPVTANSETIFFNPGFNPPRPVVSQLAQPLVNINAHRLTLSPHLYAPRRDLSAPPLKFLSPASVPATARHSEPANICHETLPILEHWHSTLVPSAEPPAATSLPSILPPLSALAGAHACSFYMWFAIRAFLFRKLSSADAAGAHTPTTARTPADWAVKLHNLPGPVNYVYNEAAPRCACGLPPLDGAIMRSLAEGAAFAPRDFAARGLQVLLRADLALANAQPQLDAADAALLGAQRAREPERARLRRGVFRDGWGAAFVPAPLEEPRVGVRRAWIARFRDVLRDWPGFEVATAPAMEGEGSTDAEWLAHEQCLIGFYLRTLSETLGVQPVRPLQRPDAGQLPEAHRHLFAEIQDVRGV</sequence>
<evidence type="ECO:0000313" key="1">
    <source>
        <dbReference type="EMBL" id="KAJ7085714.1"/>
    </source>
</evidence>
<accession>A0AAD6XKW8</accession>
<dbReference type="EMBL" id="JARJCN010000033">
    <property type="protein sequence ID" value="KAJ7085714.1"/>
    <property type="molecule type" value="Genomic_DNA"/>
</dbReference>
<dbReference type="AlphaFoldDB" id="A0AAD6XKW8"/>